<protein>
    <submittedName>
        <fullName evidence="10">Ger(X)C family spore germination protein</fullName>
    </submittedName>
</protein>
<dbReference type="Pfam" id="PF05504">
    <property type="entry name" value="Spore_GerAC"/>
    <property type="match status" value="1"/>
</dbReference>
<dbReference type="PROSITE" id="PS51257">
    <property type="entry name" value="PROKAR_LIPOPROTEIN"/>
    <property type="match status" value="1"/>
</dbReference>
<evidence type="ECO:0000256" key="5">
    <source>
        <dbReference type="ARBA" id="ARBA00023136"/>
    </source>
</evidence>
<dbReference type="PANTHER" id="PTHR35789">
    <property type="entry name" value="SPORE GERMINATION PROTEIN B3"/>
    <property type="match status" value="1"/>
</dbReference>
<keyword evidence="7" id="KW-0449">Lipoprotein</keyword>
<evidence type="ECO:0000256" key="1">
    <source>
        <dbReference type="ARBA" id="ARBA00004635"/>
    </source>
</evidence>
<dbReference type="Proteomes" id="UP000467637">
    <property type="component" value="Unassembled WGS sequence"/>
</dbReference>
<dbReference type="EMBL" id="WSEM01000016">
    <property type="protein sequence ID" value="MVQ37248.1"/>
    <property type="molecule type" value="Genomic_DNA"/>
</dbReference>
<keyword evidence="4" id="KW-0732">Signal</keyword>
<name>A0ABW9UBF9_9BACL</name>
<evidence type="ECO:0000256" key="4">
    <source>
        <dbReference type="ARBA" id="ARBA00022729"/>
    </source>
</evidence>
<organism evidence="10 11">
    <name type="scientific">Paenibacillus anseongense</name>
    <dbReference type="NCBI Taxonomy" id="2682845"/>
    <lineage>
        <taxon>Bacteria</taxon>
        <taxon>Bacillati</taxon>
        <taxon>Bacillota</taxon>
        <taxon>Bacilli</taxon>
        <taxon>Bacillales</taxon>
        <taxon>Paenibacillaceae</taxon>
        <taxon>Paenibacillus</taxon>
    </lineage>
</organism>
<dbReference type="Pfam" id="PF25198">
    <property type="entry name" value="Spore_GerAC_N"/>
    <property type="match status" value="1"/>
</dbReference>
<keyword evidence="6" id="KW-0564">Palmitate</keyword>
<comment type="caution">
    <text evidence="10">The sequence shown here is derived from an EMBL/GenBank/DDBJ whole genome shotgun (WGS) entry which is preliminary data.</text>
</comment>
<evidence type="ECO:0000313" key="11">
    <source>
        <dbReference type="Proteomes" id="UP000467637"/>
    </source>
</evidence>
<evidence type="ECO:0000313" key="10">
    <source>
        <dbReference type="EMBL" id="MVQ37248.1"/>
    </source>
</evidence>
<comment type="similarity">
    <text evidence="2">Belongs to the GerABKC lipoprotein family.</text>
</comment>
<keyword evidence="11" id="KW-1185">Reference proteome</keyword>
<evidence type="ECO:0000256" key="6">
    <source>
        <dbReference type="ARBA" id="ARBA00023139"/>
    </source>
</evidence>
<dbReference type="NCBIfam" id="TIGR02887">
    <property type="entry name" value="spore_ger_x_C"/>
    <property type="match status" value="1"/>
</dbReference>
<dbReference type="RefSeq" id="WP_157321734.1">
    <property type="nucleotide sequence ID" value="NZ_WSEM01000016.1"/>
</dbReference>
<evidence type="ECO:0000259" key="9">
    <source>
        <dbReference type="Pfam" id="PF25198"/>
    </source>
</evidence>
<evidence type="ECO:0000256" key="3">
    <source>
        <dbReference type="ARBA" id="ARBA00022544"/>
    </source>
</evidence>
<proteinExistence type="inferred from homology"/>
<keyword evidence="5" id="KW-0472">Membrane</keyword>
<comment type="subcellular location">
    <subcellularLocation>
        <location evidence="1">Membrane</location>
        <topology evidence="1">Lipid-anchor</topology>
    </subcellularLocation>
</comment>
<reference evidence="10 11" key="1">
    <citation type="submission" date="2019-12" db="EMBL/GenBank/DDBJ databases">
        <authorList>
            <person name="Huq M.A."/>
        </authorList>
    </citation>
    <scope>NUCLEOTIDE SEQUENCE [LARGE SCALE GENOMIC DNA]</scope>
    <source>
        <strain evidence="10 11">MAH-34</strain>
    </source>
</reference>
<dbReference type="PANTHER" id="PTHR35789:SF1">
    <property type="entry name" value="SPORE GERMINATION PROTEIN B3"/>
    <property type="match status" value="1"/>
</dbReference>
<sequence length="400" mass="44495">MLPRKVLCTLYLGCTLLLLTGCWDRVEINQRGFVVGVAIDKPEGDNGKNQYKGTYQMIVPGGLKQSSGSTTGQGNSMNPHAGQAYFNISTTENSMPAVAARIAGRTSRSPYFEHLRIIIISSDVAKNKENLPNVLDFFLRNSEMRRGVQILVADGKASDILGIYPNNESTPIDYISSIAKNNQKTNFMLPESRIGDVHEFLIKNESFVLQTIKKEDGGVTLNGSALFDGTTKQLLGFLTGEETQGLNFITKRVKGGIIESNIDEQVVAFKVERANRKFYVQQTSPGHMKFTIKIIAEGTLDKSITNIDPSEGKTVEALEQSLEDKLTSTANKTIKKLQHSYKKDALGLGPYLFQDHYKMWKPIAENWDNGENLFSQAEVDVQTKVIIRRIGNIFESTKEQ</sequence>
<feature type="domain" description="Spore germination GerAC-like C-terminal" evidence="8">
    <location>
        <begin position="222"/>
        <end position="391"/>
    </location>
</feature>
<dbReference type="InterPro" id="IPR038501">
    <property type="entry name" value="Spore_GerAC_C_sf"/>
</dbReference>
<gene>
    <name evidence="10" type="ORF">GON05_21760</name>
</gene>
<feature type="domain" description="Spore germination protein N-terminal" evidence="9">
    <location>
        <begin position="24"/>
        <end position="213"/>
    </location>
</feature>
<dbReference type="InterPro" id="IPR046953">
    <property type="entry name" value="Spore_GerAC-like_C"/>
</dbReference>
<dbReference type="InterPro" id="IPR057336">
    <property type="entry name" value="GerAC_N"/>
</dbReference>
<evidence type="ECO:0000256" key="2">
    <source>
        <dbReference type="ARBA" id="ARBA00007886"/>
    </source>
</evidence>
<dbReference type="Gene3D" id="3.30.300.210">
    <property type="entry name" value="Nutrient germinant receptor protein C, domain 3"/>
    <property type="match status" value="1"/>
</dbReference>
<evidence type="ECO:0000256" key="7">
    <source>
        <dbReference type="ARBA" id="ARBA00023288"/>
    </source>
</evidence>
<dbReference type="InterPro" id="IPR008844">
    <property type="entry name" value="Spore_GerAC-like"/>
</dbReference>
<keyword evidence="3" id="KW-0309">Germination</keyword>
<accession>A0ABW9UBF9</accession>
<evidence type="ECO:0000259" key="8">
    <source>
        <dbReference type="Pfam" id="PF05504"/>
    </source>
</evidence>
<dbReference type="Gene3D" id="6.20.190.10">
    <property type="entry name" value="Nutrient germinant receptor protein C, domain 1"/>
    <property type="match status" value="1"/>
</dbReference>